<feature type="binding site" evidence="5">
    <location>
        <position position="179"/>
    </location>
    <ligand>
        <name>Zn(2+)</name>
        <dbReference type="ChEBI" id="CHEBI:29105"/>
    </ligand>
</feature>
<feature type="domain" description="Mannose-6-phosphate isomerase cupin" evidence="8">
    <location>
        <begin position="245"/>
        <end position="317"/>
    </location>
</feature>
<dbReference type="InterPro" id="IPR049071">
    <property type="entry name" value="MPI_cupin_dom"/>
</dbReference>
<keyword evidence="9" id="KW-0413">Isomerase</keyword>
<evidence type="ECO:0000256" key="3">
    <source>
        <dbReference type="ARBA" id="ARBA00029741"/>
    </source>
</evidence>
<feature type="binding site" evidence="5">
    <location>
        <position position="104"/>
    </location>
    <ligand>
        <name>Zn(2+)</name>
        <dbReference type="ChEBI" id="CHEBI:29105"/>
    </ligand>
</feature>
<dbReference type="InterPro" id="IPR046457">
    <property type="entry name" value="PMI_typeI_cat"/>
</dbReference>
<comment type="caution">
    <text evidence="9">The sequence shown here is derived from an EMBL/GenBank/DDBJ whole genome shotgun (WGS) entry which is preliminary data.</text>
</comment>
<evidence type="ECO:0000256" key="4">
    <source>
        <dbReference type="ARBA" id="ARBA00030762"/>
    </source>
</evidence>
<dbReference type="EMBL" id="FNSH01000001">
    <property type="protein sequence ID" value="SEB49728.1"/>
    <property type="molecule type" value="Genomic_DNA"/>
</dbReference>
<dbReference type="GO" id="GO:0004476">
    <property type="term" value="F:mannose-6-phosphate isomerase activity"/>
    <property type="evidence" value="ECO:0007669"/>
    <property type="project" value="InterPro"/>
</dbReference>
<evidence type="ECO:0000259" key="8">
    <source>
        <dbReference type="Pfam" id="PF21621"/>
    </source>
</evidence>
<proteinExistence type="predicted"/>
<feature type="active site" evidence="6">
    <location>
        <position position="199"/>
    </location>
</feature>
<evidence type="ECO:0000256" key="1">
    <source>
        <dbReference type="ARBA" id="ARBA00022723"/>
    </source>
</evidence>
<dbReference type="Gene3D" id="2.60.120.10">
    <property type="entry name" value="Jelly Rolls"/>
    <property type="match status" value="2"/>
</dbReference>
<dbReference type="InterPro" id="IPR011051">
    <property type="entry name" value="RmlC_Cupin_sf"/>
</dbReference>
<name>A0AB38A5D5_9ACTN</name>
<dbReference type="GO" id="GO:0005975">
    <property type="term" value="P:carbohydrate metabolic process"/>
    <property type="evidence" value="ECO:0007669"/>
    <property type="project" value="InterPro"/>
</dbReference>
<gene>
    <name evidence="9" type="ORF">SAMN04489746_0412</name>
</gene>
<protein>
    <recommendedName>
        <fullName evidence="3">Phosphohexomutase</fullName>
    </recommendedName>
    <alternativeName>
        <fullName evidence="4">Phosphomannose isomerase</fullName>
    </alternativeName>
</protein>
<dbReference type="Pfam" id="PF21621">
    <property type="entry name" value="MPI_cupin_dom"/>
    <property type="match status" value="1"/>
</dbReference>
<dbReference type="Proteomes" id="UP000183687">
    <property type="component" value="Unassembled WGS sequence"/>
</dbReference>
<feature type="binding site" evidence="5">
    <location>
        <position position="122"/>
    </location>
    <ligand>
        <name>Zn(2+)</name>
        <dbReference type="ChEBI" id="CHEBI:29105"/>
    </ligand>
</feature>
<dbReference type="PANTHER" id="PTHR42742">
    <property type="entry name" value="TRANSCRIPTIONAL REPRESSOR MPRA"/>
    <property type="match status" value="1"/>
</dbReference>
<dbReference type="RefSeq" id="WP_002563414.1">
    <property type="nucleotide sequence ID" value="NZ_FNSH01000001.1"/>
</dbReference>
<dbReference type="SUPFAM" id="SSF51182">
    <property type="entry name" value="RmlC-like cupins"/>
    <property type="match status" value="1"/>
</dbReference>
<evidence type="ECO:0000259" key="7">
    <source>
        <dbReference type="Pfam" id="PF20511"/>
    </source>
</evidence>
<keyword evidence="2 5" id="KW-0862">Zinc</keyword>
<comment type="cofactor">
    <cofactor evidence="5">
        <name>Zn(2+)</name>
        <dbReference type="ChEBI" id="CHEBI:29105"/>
    </cofactor>
    <text evidence="5">Binds 1 zinc ion per subunit.</text>
</comment>
<dbReference type="AlphaFoldDB" id="A0AB38A5D5"/>
<evidence type="ECO:0000256" key="6">
    <source>
        <dbReference type="PIRSR" id="PIRSR036894-2"/>
    </source>
</evidence>
<dbReference type="GO" id="GO:0008270">
    <property type="term" value="F:zinc ion binding"/>
    <property type="evidence" value="ECO:0007669"/>
    <property type="project" value="InterPro"/>
</dbReference>
<dbReference type="InterPro" id="IPR051804">
    <property type="entry name" value="Carb_Metab_Reg_Kinase/Isom"/>
</dbReference>
<dbReference type="CDD" id="cd07010">
    <property type="entry name" value="cupin_PMI_type_I_N_bac"/>
    <property type="match status" value="1"/>
</dbReference>
<sequence>MASMAPVASELIFLEPVFHQKIWGGRMLESDFGYHIPDGPIGECWAISAHPAGDCKIARGSHAGRYLSELWDSNRELFGNLAGTQFPLLIKILAADDDLSIQVHPDDSYAAEHENGSLGKCECWYVLSAKPGATIVIGQHAHSREEFAHAVQEGAWDELLNIIPVKVGDFFQINPGCVHAIRGGTLILETQQSSDITYRVYDYDRRQADGSLRELHMQQSLDVIDYNQQVPTDGTIVAAEKGGVTRLVSCNRYTVDRVRVDGSTTLTAEWPFLCVSVIAGSGTAQGQAIARGDHFIVPAGIEVLELTGTMELICSYPPAE</sequence>
<evidence type="ECO:0000256" key="5">
    <source>
        <dbReference type="PIRSR" id="PIRSR036894-1"/>
    </source>
</evidence>
<dbReference type="PANTHER" id="PTHR42742:SF3">
    <property type="entry name" value="FRUCTOKINASE"/>
    <property type="match status" value="1"/>
</dbReference>
<dbReference type="InterPro" id="IPR014710">
    <property type="entry name" value="RmlC-like_jellyroll"/>
</dbReference>
<evidence type="ECO:0000313" key="9">
    <source>
        <dbReference type="EMBL" id="SEB49728.1"/>
    </source>
</evidence>
<dbReference type="InterPro" id="IPR014628">
    <property type="entry name" value="Man6P_isomerase_Firm_short"/>
</dbReference>
<keyword evidence="1 5" id="KW-0479">Metal-binding</keyword>
<reference evidence="9 10" key="1">
    <citation type="submission" date="2016-10" db="EMBL/GenBank/DDBJ databases">
        <authorList>
            <person name="Varghese N."/>
            <person name="Submissions S."/>
        </authorList>
    </citation>
    <scope>NUCLEOTIDE SEQUENCE [LARGE SCALE GENOMIC DNA]</scope>
    <source>
        <strain evidence="9 10">DSM 20586</strain>
    </source>
</reference>
<evidence type="ECO:0000256" key="2">
    <source>
        <dbReference type="ARBA" id="ARBA00022833"/>
    </source>
</evidence>
<feature type="domain" description="Phosphomannose isomerase type I catalytic" evidence="7">
    <location>
        <begin position="13"/>
        <end position="111"/>
    </location>
</feature>
<dbReference type="Pfam" id="PF20511">
    <property type="entry name" value="PMI_typeI_cat"/>
    <property type="match status" value="1"/>
</dbReference>
<dbReference type="PIRSF" id="PIRSF036894">
    <property type="entry name" value="PMI_Firm_short"/>
    <property type="match status" value="1"/>
</dbReference>
<evidence type="ECO:0000313" key="10">
    <source>
        <dbReference type="Proteomes" id="UP000183687"/>
    </source>
</evidence>
<accession>A0AB38A5D5</accession>
<organism evidence="9 10">
    <name type="scientific">Atopobium minutum</name>
    <dbReference type="NCBI Taxonomy" id="1381"/>
    <lineage>
        <taxon>Bacteria</taxon>
        <taxon>Bacillati</taxon>
        <taxon>Actinomycetota</taxon>
        <taxon>Coriobacteriia</taxon>
        <taxon>Coriobacteriales</taxon>
        <taxon>Atopobiaceae</taxon>
        <taxon>Atopobium</taxon>
    </lineage>
</organism>